<keyword evidence="3" id="KW-1185">Reference proteome</keyword>
<proteinExistence type="predicted"/>
<name>A0ABR8SFP8_9BURK</name>
<reference evidence="2 3" key="1">
    <citation type="submission" date="2020-08" db="EMBL/GenBank/DDBJ databases">
        <title>A Genomic Blueprint of the Chicken Gut Microbiome.</title>
        <authorList>
            <person name="Gilroy R."/>
            <person name="Ravi A."/>
            <person name="Getino M."/>
            <person name="Pursley I."/>
            <person name="Horton D.L."/>
            <person name="Alikhan N.-F."/>
            <person name="Baker D."/>
            <person name="Gharbi K."/>
            <person name="Hall N."/>
            <person name="Watson M."/>
            <person name="Adriaenssens E.M."/>
            <person name="Foster-Nyarko E."/>
            <person name="Jarju S."/>
            <person name="Secka A."/>
            <person name="Antonio M."/>
            <person name="Oren A."/>
            <person name="Chaudhuri R."/>
            <person name="La Ragione R.M."/>
            <person name="Hildebrand F."/>
            <person name="Pallen M.J."/>
        </authorList>
    </citation>
    <scope>NUCLEOTIDE SEQUENCE [LARGE SCALE GENOMIC DNA]</scope>
    <source>
        <strain evidence="2 3">Sa2CVA6</strain>
    </source>
</reference>
<organism evidence="2 3">
    <name type="scientific">Comamonas avium</name>
    <dbReference type="NCBI Taxonomy" id="2762231"/>
    <lineage>
        <taxon>Bacteria</taxon>
        <taxon>Pseudomonadati</taxon>
        <taxon>Pseudomonadota</taxon>
        <taxon>Betaproteobacteria</taxon>
        <taxon>Burkholderiales</taxon>
        <taxon>Comamonadaceae</taxon>
        <taxon>Comamonas</taxon>
    </lineage>
</organism>
<dbReference type="Pfam" id="PF02498">
    <property type="entry name" value="Bro-N"/>
    <property type="match status" value="1"/>
</dbReference>
<dbReference type="SMART" id="SM01040">
    <property type="entry name" value="Bro-N"/>
    <property type="match status" value="1"/>
</dbReference>
<evidence type="ECO:0000313" key="3">
    <source>
        <dbReference type="Proteomes" id="UP000634919"/>
    </source>
</evidence>
<feature type="domain" description="Bro-N" evidence="1">
    <location>
        <begin position="5"/>
        <end position="116"/>
    </location>
</feature>
<dbReference type="RefSeq" id="WP_191724569.1">
    <property type="nucleotide sequence ID" value="NZ_JACSQK010000009.1"/>
</dbReference>
<dbReference type="PANTHER" id="PTHR36180:SF2">
    <property type="entry name" value="BRO FAMILY PROTEIN"/>
    <property type="match status" value="1"/>
</dbReference>
<comment type="caution">
    <text evidence="2">The sequence shown here is derived from an EMBL/GenBank/DDBJ whole genome shotgun (WGS) entry which is preliminary data.</text>
</comment>
<sequence length="237" mass="25945">MSQSTLAINASTSESTFSFGTHNVRVVMRDGEPWFVAADVAEALGYRNAPDAARNLGEHQKASTQIVRSTSGGNPNLTIINESGLYRLVLRSRKPEAEKFSDWVTGEVLPSIRKTGSYSQPAYDPNQIALAHRAALVATAEVYQSVFDAVMQGQDWQLNRYMLRFDATAEDGAVARVKPVDRNAYVMPIERFHSAIDDSMMVDAQTLTQLASTCTTRLGRMAARNAVAGTQGSLQLR</sequence>
<protein>
    <submittedName>
        <fullName evidence="2">Bro-N domain-containing protein</fullName>
    </submittedName>
</protein>
<dbReference type="PANTHER" id="PTHR36180">
    <property type="entry name" value="DNA-BINDING PROTEIN-RELATED-RELATED"/>
    <property type="match status" value="1"/>
</dbReference>
<gene>
    <name evidence="2" type="ORF">H9646_16965</name>
</gene>
<evidence type="ECO:0000313" key="2">
    <source>
        <dbReference type="EMBL" id="MBD7962164.1"/>
    </source>
</evidence>
<evidence type="ECO:0000259" key="1">
    <source>
        <dbReference type="PROSITE" id="PS51750"/>
    </source>
</evidence>
<dbReference type="Proteomes" id="UP000634919">
    <property type="component" value="Unassembled WGS sequence"/>
</dbReference>
<dbReference type="EMBL" id="JACSQK010000009">
    <property type="protein sequence ID" value="MBD7962164.1"/>
    <property type="molecule type" value="Genomic_DNA"/>
</dbReference>
<dbReference type="InterPro" id="IPR003497">
    <property type="entry name" value="BRO_N_domain"/>
</dbReference>
<accession>A0ABR8SFP8</accession>
<dbReference type="PROSITE" id="PS51750">
    <property type="entry name" value="BRO_N"/>
    <property type="match status" value="1"/>
</dbReference>